<evidence type="ECO:0000313" key="1">
    <source>
        <dbReference type="EMBL" id="EHL17390.1"/>
    </source>
</evidence>
<dbReference type="RefSeq" id="WP_009527190.1">
    <property type="nucleotide sequence ID" value="NZ_JH815225.1"/>
</dbReference>
<sequence>MKIVKTIVGFTDLKENIFRCIGDVFEVTEERAKQLIDYEKDGLKIPLVELIDEEEIKEEVKEKKGAKKNGK</sequence>
<reference evidence="1 2" key="1">
    <citation type="submission" date="2012-05" db="EMBL/GenBank/DDBJ databases">
        <title>The Genome Sequence of Eubacteriaceae bacterium CM2.</title>
        <authorList>
            <consortium name="The Broad Institute Genome Sequencing Platform"/>
            <person name="Earl A."/>
            <person name="Ward D."/>
            <person name="Feldgarden M."/>
            <person name="Gevers D."/>
            <person name="Sizova M."/>
            <person name="Hazen A."/>
            <person name="Epstein S."/>
            <person name="Walker B."/>
            <person name="Young S.K."/>
            <person name="Zeng Q."/>
            <person name="Gargeya S."/>
            <person name="Fitzgerald M."/>
            <person name="Haas B."/>
            <person name="Abouelleil A."/>
            <person name="Alvarado L."/>
            <person name="Arachchi H.M."/>
            <person name="Berlin A."/>
            <person name="Chapman S.B."/>
            <person name="Goldberg J."/>
            <person name="Griggs A."/>
            <person name="Gujja S."/>
            <person name="Hansen M."/>
            <person name="Howarth C."/>
            <person name="Imamovic A."/>
            <person name="Larimer J."/>
            <person name="McCowen C."/>
            <person name="Montmayeur A."/>
            <person name="Murphy C."/>
            <person name="Neiman D."/>
            <person name="Pearson M."/>
            <person name="Priest M."/>
            <person name="Roberts A."/>
            <person name="Saif S."/>
            <person name="Shea T."/>
            <person name="Sisk P."/>
            <person name="Sykes S."/>
            <person name="Wortman J."/>
            <person name="Nusbaum C."/>
            <person name="Birren B."/>
        </authorList>
    </citation>
    <scope>NUCLEOTIDE SEQUENCE [LARGE SCALE GENOMIC DNA]</scope>
    <source>
        <strain evidence="1 2">CM2</strain>
    </source>
</reference>
<dbReference type="HOGENOM" id="CLU_2736482_0_0_9"/>
<organism evidence="1 2">
    <name type="scientific">Peptoanaerobacter stomatis</name>
    <dbReference type="NCBI Taxonomy" id="796937"/>
    <lineage>
        <taxon>Bacteria</taxon>
        <taxon>Bacillati</taxon>
        <taxon>Bacillota</taxon>
        <taxon>Clostridia</taxon>
        <taxon>Peptostreptococcales</taxon>
        <taxon>Filifactoraceae</taxon>
        <taxon>Peptoanaerobacter</taxon>
    </lineage>
</organism>
<dbReference type="OrthoDB" id="9769319at2"/>
<comment type="caution">
    <text evidence="1">The sequence shown here is derived from an EMBL/GenBank/DDBJ whole genome shotgun (WGS) entry which is preliminary data.</text>
</comment>
<protein>
    <submittedName>
        <fullName evidence="1">Uncharacterized protein</fullName>
    </submittedName>
</protein>
<name>V9HKI7_9FIRM</name>
<gene>
    <name evidence="1" type="ORF">HMPREF9630_00557</name>
</gene>
<dbReference type="EMBL" id="AFZF02000004">
    <property type="protein sequence ID" value="EHL17390.1"/>
    <property type="molecule type" value="Genomic_DNA"/>
</dbReference>
<accession>V9HKI7</accession>
<proteinExistence type="predicted"/>
<dbReference type="Proteomes" id="UP000017818">
    <property type="component" value="Unassembled WGS sequence"/>
</dbReference>
<evidence type="ECO:0000313" key="2">
    <source>
        <dbReference type="Proteomes" id="UP000017818"/>
    </source>
</evidence>
<dbReference type="PATRIC" id="fig|796939.3.peg.1164"/>
<dbReference type="AlphaFoldDB" id="V9HKI7"/>